<feature type="transmembrane region" description="Helical" evidence="1">
    <location>
        <begin position="65"/>
        <end position="86"/>
    </location>
</feature>
<dbReference type="AlphaFoldDB" id="A0A645JLL2"/>
<keyword evidence="1" id="KW-0812">Transmembrane</keyword>
<feature type="transmembrane region" description="Helical" evidence="1">
    <location>
        <begin position="92"/>
        <end position="115"/>
    </location>
</feature>
<dbReference type="EMBL" id="VSSQ01144971">
    <property type="protein sequence ID" value="MPN64296.1"/>
    <property type="molecule type" value="Genomic_DNA"/>
</dbReference>
<organism evidence="2">
    <name type="scientific">bioreactor metagenome</name>
    <dbReference type="NCBI Taxonomy" id="1076179"/>
    <lineage>
        <taxon>unclassified sequences</taxon>
        <taxon>metagenomes</taxon>
        <taxon>ecological metagenomes</taxon>
    </lineage>
</organism>
<accession>A0A645JLL2</accession>
<keyword evidence="1" id="KW-0472">Membrane</keyword>
<comment type="caution">
    <text evidence="2">The sequence shown here is derived from an EMBL/GenBank/DDBJ whole genome shotgun (WGS) entry which is preliminary data.</text>
</comment>
<proteinExistence type="predicted"/>
<evidence type="ECO:0000313" key="2">
    <source>
        <dbReference type="EMBL" id="MPN64296.1"/>
    </source>
</evidence>
<gene>
    <name evidence="2" type="ORF">SDC9_212067</name>
</gene>
<reference evidence="2" key="1">
    <citation type="submission" date="2019-08" db="EMBL/GenBank/DDBJ databases">
        <authorList>
            <person name="Kucharzyk K."/>
            <person name="Murdoch R.W."/>
            <person name="Higgins S."/>
            <person name="Loffler F."/>
        </authorList>
    </citation>
    <scope>NUCLEOTIDE SEQUENCE</scope>
</reference>
<feature type="transmembrane region" description="Helical" evidence="1">
    <location>
        <begin position="26"/>
        <end position="44"/>
    </location>
</feature>
<sequence>MISYFLANYILGYINIYTWVDTTFRVLVWGVVIAIVVTNLLMYAEKEKITDAFKYKILSEKAGDLLVSLIFYVIQLILMNLVTFAFVGYAVYMLFGIGPVLYAIIAYGIIFNVAATGHYMAQLEYETIGYNKEDFTPAK</sequence>
<protein>
    <submittedName>
        <fullName evidence="2">Uncharacterized protein</fullName>
    </submittedName>
</protein>
<evidence type="ECO:0000256" key="1">
    <source>
        <dbReference type="SAM" id="Phobius"/>
    </source>
</evidence>
<name>A0A645JLL2_9ZZZZ</name>
<keyword evidence="1" id="KW-1133">Transmembrane helix</keyword>